<feature type="transmembrane region" description="Helical" evidence="1">
    <location>
        <begin position="41"/>
        <end position="74"/>
    </location>
</feature>
<organism evidence="2 3">
    <name type="scientific">Bifidobacterium mongoliense DSM 21395</name>
    <dbReference type="NCBI Taxonomy" id="1437603"/>
    <lineage>
        <taxon>Bacteria</taxon>
        <taxon>Bacillati</taxon>
        <taxon>Actinomycetota</taxon>
        <taxon>Actinomycetes</taxon>
        <taxon>Bifidobacteriales</taxon>
        <taxon>Bifidobacteriaceae</taxon>
        <taxon>Bifidobacterium</taxon>
    </lineage>
</organism>
<evidence type="ECO:0000313" key="2">
    <source>
        <dbReference type="EMBL" id="KFI75019.1"/>
    </source>
</evidence>
<proteinExistence type="predicted"/>
<dbReference type="AlphaFoldDB" id="A0A087BVG9"/>
<name>A0A087BVG9_9BIFI</name>
<evidence type="ECO:0000313" key="3">
    <source>
        <dbReference type="Proteomes" id="UP000029082"/>
    </source>
</evidence>
<dbReference type="Proteomes" id="UP000029082">
    <property type="component" value="Unassembled WGS sequence"/>
</dbReference>
<sequence length="223" mass="24088">MDRWRKLSGWIGAVCFAVPLIPLGDQWALTHLRSSVWDQPMLLFASLVVTPRTLLTIVALSVGAPCWIAFIVLWTLSVNRPDEKVGQYHAALVRGSKVLRGLTRMVMALAVLLGMLTAGFTLMFADVCHVLAPRSAAGCDIVVSVESAGMAGSAGMVYLKQPDSPRLVDTGSVWMTNDSSGVDPIGDGTWSLVWRHGKAHLNIWGHSSHVEFHAGSHATACME</sequence>
<reference evidence="2 3" key="1">
    <citation type="submission" date="2014-03" db="EMBL/GenBank/DDBJ databases">
        <title>Genomics of Bifidobacteria.</title>
        <authorList>
            <person name="Ventura M."/>
            <person name="Milani C."/>
            <person name="Lugli G.A."/>
        </authorList>
    </citation>
    <scope>NUCLEOTIDE SEQUENCE [LARGE SCALE GENOMIC DNA]</scope>
    <source>
        <strain evidence="2 3">DSM 21395</strain>
    </source>
</reference>
<protein>
    <submittedName>
        <fullName evidence="2">Uncharacterized protein</fullName>
    </submittedName>
</protein>
<gene>
    <name evidence="2" type="ORF">BMON_1795</name>
</gene>
<keyword evidence="1" id="KW-1133">Transmembrane helix</keyword>
<dbReference type="EMBL" id="JGZE01000020">
    <property type="protein sequence ID" value="KFI75019.1"/>
    <property type="molecule type" value="Genomic_DNA"/>
</dbReference>
<comment type="caution">
    <text evidence="2">The sequence shown here is derived from an EMBL/GenBank/DDBJ whole genome shotgun (WGS) entry which is preliminary data.</text>
</comment>
<feature type="transmembrane region" description="Helical" evidence="1">
    <location>
        <begin position="7"/>
        <end position="29"/>
    </location>
</feature>
<evidence type="ECO:0000256" key="1">
    <source>
        <dbReference type="SAM" id="Phobius"/>
    </source>
</evidence>
<accession>A0A087BVG9</accession>
<keyword evidence="3" id="KW-1185">Reference proteome</keyword>
<feature type="transmembrane region" description="Helical" evidence="1">
    <location>
        <begin position="106"/>
        <end position="125"/>
    </location>
</feature>
<keyword evidence="1" id="KW-0472">Membrane</keyword>
<keyword evidence="1" id="KW-0812">Transmembrane</keyword>
<dbReference type="eggNOG" id="ENOG5031YW8">
    <property type="taxonomic scope" value="Bacteria"/>
</dbReference>